<comment type="caution">
    <text evidence="11">The sequence shown here is derived from an EMBL/GenBank/DDBJ whole genome shotgun (WGS) entry which is preliminary data.</text>
</comment>
<evidence type="ECO:0000256" key="7">
    <source>
        <dbReference type="ARBA" id="ARBA00023371"/>
    </source>
</evidence>
<dbReference type="GO" id="GO:0016020">
    <property type="term" value="C:membrane"/>
    <property type="evidence" value="ECO:0007669"/>
    <property type="project" value="TreeGrafter"/>
</dbReference>
<evidence type="ECO:0000256" key="6">
    <source>
        <dbReference type="ARBA" id="ARBA00022840"/>
    </source>
</evidence>
<proteinExistence type="inferred from homology"/>
<dbReference type="PROSITE" id="PS50146">
    <property type="entry name" value="DAGK"/>
    <property type="match status" value="1"/>
</dbReference>
<evidence type="ECO:0000256" key="4">
    <source>
        <dbReference type="ARBA" id="ARBA00022741"/>
    </source>
</evidence>
<dbReference type="SMART" id="SM00045">
    <property type="entry name" value="DAGKa"/>
    <property type="match status" value="1"/>
</dbReference>
<dbReference type="STRING" id="137246.A0A401RQ39"/>
<dbReference type="InterPro" id="IPR016064">
    <property type="entry name" value="NAD/diacylglycerol_kinase_sf"/>
</dbReference>
<protein>
    <recommendedName>
        <fullName evidence="8">Diacylglycerol kinase</fullName>
        <shortName evidence="8">DAG kinase</shortName>
        <ecNumber evidence="8">2.7.1.107</ecNumber>
    </recommendedName>
</protein>
<dbReference type="Gene3D" id="3.40.50.10330">
    <property type="entry name" value="Probable inorganic polyphosphate/atp-NAD kinase, domain 1"/>
    <property type="match status" value="1"/>
</dbReference>
<organism evidence="11 12">
    <name type="scientific">Chiloscyllium punctatum</name>
    <name type="common">Brownbanded bambooshark</name>
    <name type="synonym">Hemiscyllium punctatum</name>
    <dbReference type="NCBI Taxonomy" id="137246"/>
    <lineage>
        <taxon>Eukaryota</taxon>
        <taxon>Metazoa</taxon>
        <taxon>Chordata</taxon>
        <taxon>Craniata</taxon>
        <taxon>Vertebrata</taxon>
        <taxon>Chondrichthyes</taxon>
        <taxon>Elasmobranchii</taxon>
        <taxon>Galeomorphii</taxon>
        <taxon>Galeoidea</taxon>
        <taxon>Orectolobiformes</taxon>
        <taxon>Hemiscylliidae</taxon>
        <taxon>Chiloscyllium</taxon>
    </lineage>
</organism>
<dbReference type="SMART" id="SM00046">
    <property type="entry name" value="DAGKc"/>
    <property type="match status" value="1"/>
</dbReference>
<dbReference type="Pfam" id="PF00609">
    <property type="entry name" value="DAGK_acc"/>
    <property type="match status" value="1"/>
</dbReference>
<dbReference type="Pfam" id="PF00781">
    <property type="entry name" value="DAGK_cat"/>
    <property type="match status" value="1"/>
</dbReference>
<keyword evidence="12" id="KW-1185">Reference proteome</keyword>
<dbReference type="Proteomes" id="UP000287033">
    <property type="component" value="Unassembled WGS sequence"/>
</dbReference>
<dbReference type="Gene3D" id="2.60.200.40">
    <property type="match status" value="1"/>
</dbReference>
<dbReference type="AlphaFoldDB" id="A0A401RQ39"/>
<feature type="compositionally biased region" description="Polar residues" evidence="9">
    <location>
        <begin position="284"/>
        <end position="294"/>
    </location>
</feature>
<name>A0A401RQ39_CHIPU</name>
<comment type="catalytic activity">
    <reaction evidence="8">
        <text>a 1,2-diacyl-sn-glycerol + ATP = a 1,2-diacyl-sn-glycero-3-phosphate + ADP + H(+)</text>
        <dbReference type="Rhea" id="RHEA:10272"/>
        <dbReference type="ChEBI" id="CHEBI:15378"/>
        <dbReference type="ChEBI" id="CHEBI:17815"/>
        <dbReference type="ChEBI" id="CHEBI:30616"/>
        <dbReference type="ChEBI" id="CHEBI:58608"/>
        <dbReference type="ChEBI" id="CHEBI:456216"/>
        <dbReference type="EC" id="2.7.1.107"/>
    </reaction>
</comment>
<feature type="region of interest" description="Disordered" evidence="9">
    <location>
        <begin position="273"/>
        <end position="294"/>
    </location>
</feature>
<evidence type="ECO:0000313" key="11">
    <source>
        <dbReference type="EMBL" id="GCC20278.1"/>
    </source>
</evidence>
<dbReference type="PANTHER" id="PTHR11255">
    <property type="entry name" value="DIACYLGLYCEROL KINASE"/>
    <property type="match status" value="1"/>
</dbReference>
<evidence type="ECO:0000313" key="12">
    <source>
        <dbReference type="Proteomes" id="UP000287033"/>
    </source>
</evidence>
<feature type="domain" description="DAGKc" evidence="10">
    <location>
        <begin position="8"/>
        <end position="149"/>
    </location>
</feature>
<comment type="similarity">
    <text evidence="2 8">Belongs to the eukaryotic diacylglycerol kinase family.</text>
</comment>
<dbReference type="FunFam" id="3.40.50.10330:FF:000007">
    <property type="entry name" value="Diacylglycerol kinase"/>
    <property type="match status" value="1"/>
</dbReference>
<feature type="non-terminal residue" evidence="11">
    <location>
        <position position="1"/>
    </location>
</feature>
<dbReference type="InterPro" id="IPR017438">
    <property type="entry name" value="ATP-NAD_kinase_N"/>
</dbReference>
<dbReference type="GO" id="GO:0007200">
    <property type="term" value="P:phospholipase C-activating G protein-coupled receptor signaling pathway"/>
    <property type="evidence" value="ECO:0007669"/>
    <property type="project" value="InterPro"/>
</dbReference>
<dbReference type="InterPro" id="IPR001206">
    <property type="entry name" value="Diacylglycerol_kinase_cat_dom"/>
</dbReference>
<comment type="pathway">
    <text evidence="1">Lipid metabolism; glycerolipid metabolism.</text>
</comment>
<dbReference type="GO" id="GO:0046486">
    <property type="term" value="P:glycerolipid metabolic process"/>
    <property type="evidence" value="ECO:0007669"/>
    <property type="project" value="UniProtKB-UniPathway"/>
</dbReference>
<dbReference type="PANTHER" id="PTHR11255:SF118">
    <property type="entry name" value="DIACYLGLYCEROL KINASE EPSILON"/>
    <property type="match status" value="1"/>
</dbReference>
<evidence type="ECO:0000256" key="1">
    <source>
        <dbReference type="ARBA" id="ARBA00005175"/>
    </source>
</evidence>
<keyword evidence="3 8" id="KW-0808">Transferase</keyword>
<dbReference type="InterPro" id="IPR000756">
    <property type="entry name" value="Diacylglycerol_kin_accessory"/>
</dbReference>
<dbReference type="OMA" id="SMTDWIR"/>
<evidence type="ECO:0000256" key="5">
    <source>
        <dbReference type="ARBA" id="ARBA00022777"/>
    </source>
</evidence>
<keyword evidence="5 8" id="KW-0418">Kinase</keyword>
<dbReference type="UniPathway" id="UPA00230"/>
<evidence type="ECO:0000256" key="3">
    <source>
        <dbReference type="ARBA" id="ARBA00022679"/>
    </source>
</evidence>
<dbReference type="OrthoDB" id="242257at2759"/>
<evidence type="ECO:0000256" key="9">
    <source>
        <dbReference type="SAM" id="MobiDB-lite"/>
    </source>
</evidence>
<dbReference type="EC" id="2.7.1.107" evidence="8"/>
<gene>
    <name evidence="11" type="ORF">chiPu_0021332</name>
</gene>
<accession>A0A401RQ39</accession>
<comment type="catalytic activity">
    <reaction evidence="7">
        <text>1,2-di-(9Z-octadecenoyl)-sn-glycerol + ATP = 1,2-di-(9Z-octadecenoyl)-sn-glycero-3-phosphate + ADP + H(+)</text>
        <dbReference type="Rhea" id="RHEA:40327"/>
        <dbReference type="ChEBI" id="CHEBI:15378"/>
        <dbReference type="ChEBI" id="CHEBI:30616"/>
        <dbReference type="ChEBI" id="CHEBI:52333"/>
        <dbReference type="ChEBI" id="CHEBI:74546"/>
        <dbReference type="ChEBI" id="CHEBI:456216"/>
    </reaction>
    <physiologicalReaction direction="left-to-right" evidence="7">
        <dbReference type="Rhea" id="RHEA:40328"/>
    </physiologicalReaction>
</comment>
<dbReference type="EMBL" id="BEZZ01003725">
    <property type="protein sequence ID" value="GCC20278.1"/>
    <property type="molecule type" value="Genomic_DNA"/>
</dbReference>
<dbReference type="GO" id="GO:0004143">
    <property type="term" value="F:ATP-dependent diacylglycerol kinase activity"/>
    <property type="evidence" value="ECO:0007669"/>
    <property type="project" value="UniProtKB-EC"/>
</dbReference>
<evidence type="ECO:0000256" key="8">
    <source>
        <dbReference type="RuleBase" id="RU361128"/>
    </source>
</evidence>
<evidence type="ECO:0000259" key="10">
    <source>
        <dbReference type="PROSITE" id="PS50146"/>
    </source>
</evidence>
<reference evidence="11 12" key="1">
    <citation type="journal article" date="2018" name="Nat. Ecol. Evol.">
        <title>Shark genomes provide insights into elasmobranch evolution and the origin of vertebrates.</title>
        <authorList>
            <person name="Hara Y"/>
            <person name="Yamaguchi K"/>
            <person name="Onimaru K"/>
            <person name="Kadota M"/>
            <person name="Koyanagi M"/>
            <person name="Keeley SD"/>
            <person name="Tatsumi K"/>
            <person name="Tanaka K"/>
            <person name="Motone F"/>
            <person name="Kageyama Y"/>
            <person name="Nozu R"/>
            <person name="Adachi N"/>
            <person name="Nishimura O"/>
            <person name="Nakagawa R"/>
            <person name="Tanegashima C"/>
            <person name="Kiyatake I"/>
            <person name="Matsumoto R"/>
            <person name="Murakumo K"/>
            <person name="Nishida K"/>
            <person name="Terakita A"/>
            <person name="Kuratani S"/>
            <person name="Sato K"/>
            <person name="Hyodo S Kuraku.S."/>
        </authorList>
    </citation>
    <scope>NUCLEOTIDE SEQUENCE [LARGE SCALE GENOMIC DNA]</scope>
</reference>
<dbReference type="SUPFAM" id="SSF111331">
    <property type="entry name" value="NAD kinase/diacylglycerol kinase-like"/>
    <property type="match status" value="1"/>
</dbReference>
<keyword evidence="4 8" id="KW-0547">Nucleotide-binding</keyword>
<dbReference type="InterPro" id="IPR037607">
    <property type="entry name" value="DGK"/>
</dbReference>
<evidence type="ECO:0000256" key="2">
    <source>
        <dbReference type="ARBA" id="ARBA00009280"/>
    </source>
</evidence>
<keyword evidence="6 8" id="KW-0067">ATP-binding</keyword>
<dbReference type="GO" id="GO:0005524">
    <property type="term" value="F:ATP binding"/>
    <property type="evidence" value="ECO:0007669"/>
    <property type="project" value="UniProtKB-KW"/>
</dbReference>
<sequence length="294" mass="31966">QFSYLCPENWSPILVLANVRSGNNMAQDLMGEFQTLLNPIQVVDLDSTTPYKALQLCTLLPSHKTRVLVCGGDGTVGWVLDAIDDMKYKGQEQSIPYVAVLPLGTGNDLSNTLGWGAGYTGDITTEEILQSVLDGEVTKLDRDCLVQACKDLDQKIELELDGERIALPKLEGIIVLNIAYWGGGCRLWEGTGDKPYPPASHSDGLLEVVGVYGSFHCAQIHVKLANPVRLGQAYTVRLILKNSVMPMQVDGEPWVQGPCSVVITHKTQALMISPSKRQPEEDVQSASAQGTVES</sequence>